<organism evidence="2 3">
    <name type="scientific">Euplotes crassus</name>
    <dbReference type="NCBI Taxonomy" id="5936"/>
    <lineage>
        <taxon>Eukaryota</taxon>
        <taxon>Sar</taxon>
        <taxon>Alveolata</taxon>
        <taxon>Ciliophora</taxon>
        <taxon>Intramacronucleata</taxon>
        <taxon>Spirotrichea</taxon>
        <taxon>Hypotrichia</taxon>
        <taxon>Euplotida</taxon>
        <taxon>Euplotidae</taxon>
        <taxon>Moneuplotes</taxon>
    </lineage>
</organism>
<dbReference type="EMBL" id="CAMPGE010009829">
    <property type="protein sequence ID" value="CAI2368691.1"/>
    <property type="molecule type" value="Genomic_DNA"/>
</dbReference>
<sequence length="598" mass="68423">MNLKQNSQVLVKLLEQQESFKEKLRIAKRAIQVRDNQIHTMQSQVGVVPLDMTQSRLHLAFLFSSPLIRNINGKFENIMQLDYLTEIQDIVRVCNKMQYEMKYKSEVATVNNFRSVITDGPIALYFSGHGIQNTKANIGVEYYLSSDKGNILLLEDEQGMSHYLYEQDLKSMIKMANTQLEVVFVSSCHSQFAGEVFLNSGAKHVVCIRQGDKISDKTSLRFSKVFYETLFVKNYNVCTSFQIAKDEIRKVFNSTEANKFLLLTQQSKSGSQLEDDKHHKCHALANFKQGTLVSMNEQTMFESHPSNVEGFLGRQREMYEIIKHITENRLVTILGPAGIGKTSLARNLANYVKDRHKFSDGIIYVGLRECKSAHEFMTRLYLTIRQSCSLQDVQKYDLNSFDRDLTTTRKLKATLTEAQEGKYRNFILNILKHREVLLILDNVEDPLDSDYSAFISELESIIDNCNILRVLVTSRQTLNRLSFHHEKPYNLFELSQESALKLLISKAPRDIKRQEIQELLACNMPNSGKVKKGFNFLQALNTVAPRTLLDHPFTLLLGGHPQAISLAAPLLKYKTLRELFLDFCNSNMMDALEVASGH</sequence>
<proteinExistence type="predicted"/>
<dbReference type="Pfam" id="PF13191">
    <property type="entry name" value="AAA_16"/>
    <property type="match status" value="1"/>
</dbReference>
<evidence type="ECO:0000313" key="2">
    <source>
        <dbReference type="EMBL" id="CAI2368691.1"/>
    </source>
</evidence>
<dbReference type="InterPro" id="IPR003593">
    <property type="entry name" value="AAA+_ATPase"/>
</dbReference>
<comment type="caution">
    <text evidence="2">The sequence shown here is derived from an EMBL/GenBank/DDBJ whole genome shotgun (WGS) entry which is preliminary data.</text>
</comment>
<protein>
    <recommendedName>
        <fullName evidence="1">AAA+ ATPase domain-containing protein</fullName>
    </recommendedName>
</protein>
<accession>A0AAD1UG22</accession>
<feature type="domain" description="AAA+ ATPase" evidence="1">
    <location>
        <begin position="327"/>
        <end position="483"/>
    </location>
</feature>
<dbReference type="PANTHER" id="PTHR47691:SF3">
    <property type="entry name" value="HTH-TYPE TRANSCRIPTIONAL REGULATOR RV0890C-RELATED"/>
    <property type="match status" value="1"/>
</dbReference>
<keyword evidence="3" id="KW-1185">Reference proteome</keyword>
<evidence type="ECO:0000313" key="3">
    <source>
        <dbReference type="Proteomes" id="UP001295684"/>
    </source>
</evidence>
<dbReference type="SUPFAM" id="SSF52540">
    <property type="entry name" value="P-loop containing nucleoside triphosphate hydrolases"/>
    <property type="match status" value="1"/>
</dbReference>
<name>A0AAD1UG22_EUPCR</name>
<dbReference type="Proteomes" id="UP001295684">
    <property type="component" value="Unassembled WGS sequence"/>
</dbReference>
<dbReference type="Gene3D" id="3.40.50.300">
    <property type="entry name" value="P-loop containing nucleotide triphosphate hydrolases"/>
    <property type="match status" value="1"/>
</dbReference>
<dbReference type="InterPro" id="IPR041664">
    <property type="entry name" value="AAA_16"/>
</dbReference>
<dbReference type="InterPro" id="IPR027417">
    <property type="entry name" value="P-loop_NTPase"/>
</dbReference>
<dbReference type="PANTHER" id="PTHR47691">
    <property type="entry name" value="REGULATOR-RELATED"/>
    <property type="match status" value="1"/>
</dbReference>
<reference evidence="2" key="1">
    <citation type="submission" date="2023-07" db="EMBL/GenBank/DDBJ databases">
        <authorList>
            <consortium name="AG Swart"/>
            <person name="Singh M."/>
            <person name="Singh A."/>
            <person name="Seah K."/>
            <person name="Emmerich C."/>
        </authorList>
    </citation>
    <scope>NUCLEOTIDE SEQUENCE</scope>
    <source>
        <strain evidence="2">DP1</strain>
    </source>
</reference>
<dbReference type="SMART" id="SM00382">
    <property type="entry name" value="AAA"/>
    <property type="match status" value="1"/>
</dbReference>
<dbReference type="GO" id="GO:0043531">
    <property type="term" value="F:ADP binding"/>
    <property type="evidence" value="ECO:0007669"/>
    <property type="project" value="InterPro"/>
</dbReference>
<evidence type="ECO:0000259" key="1">
    <source>
        <dbReference type="SMART" id="SM00382"/>
    </source>
</evidence>
<gene>
    <name evidence="2" type="ORF">ECRASSUSDP1_LOCUS9987</name>
</gene>
<dbReference type="AlphaFoldDB" id="A0AAD1UG22"/>